<organism evidence="1 2">
    <name type="scientific">Pistacia integerrima</name>
    <dbReference type="NCBI Taxonomy" id="434235"/>
    <lineage>
        <taxon>Eukaryota</taxon>
        <taxon>Viridiplantae</taxon>
        <taxon>Streptophyta</taxon>
        <taxon>Embryophyta</taxon>
        <taxon>Tracheophyta</taxon>
        <taxon>Spermatophyta</taxon>
        <taxon>Magnoliopsida</taxon>
        <taxon>eudicotyledons</taxon>
        <taxon>Gunneridae</taxon>
        <taxon>Pentapetalae</taxon>
        <taxon>rosids</taxon>
        <taxon>malvids</taxon>
        <taxon>Sapindales</taxon>
        <taxon>Anacardiaceae</taxon>
        <taxon>Pistacia</taxon>
    </lineage>
</organism>
<gene>
    <name evidence="1" type="ORF">Pint_20447</name>
</gene>
<name>A0ACC0XDY9_9ROSI</name>
<proteinExistence type="predicted"/>
<sequence length="243" mass="26536">MLNPGDHIFSNRAGILYYHHGIYVGDDMVIHLMGVGMKKNLHIFEYGIPCKSPDEVIRTATEFLQGKDFGKASSSDAQNRTCDPDPSRLMSNLVIMGIYVGDGMVIHLLPLAKQSNSSTPCQNCGHTPSLHGGIVKTCLDCFLDGNSLYILDINSMYCKPPDEVVKIVTEFFQGIRTFGDYNFAFNNCEDFASFCKTGKKSSEQRRNATVLAVLPSAMLSGGRVIVGPAGGGDGVSVSCWFRF</sequence>
<evidence type="ECO:0000313" key="1">
    <source>
        <dbReference type="EMBL" id="KAJ0014892.1"/>
    </source>
</evidence>
<dbReference type="Proteomes" id="UP001163603">
    <property type="component" value="Chromosome 13"/>
</dbReference>
<accession>A0ACC0XDY9</accession>
<dbReference type="EMBL" id="CM047748">
    <property type="protein sequence ID" value="KAJ0014892.1"/>
    <property type="molecule type" value="Genomic_DNA"/>
</dbReference>
<keyword evidence="2" id="KW-1185">Reference proteome</keyword>
<protein>
    <submittedName>
        <fullName evidence="1">Uncharacterized protein</fullName>
    </submittedName>
</protein>
<evidence type="ECO:0000313" key="2">
    <source>
        <dbReference type="Proteomes" id="UP001163603"/>
    </source>
</evidence>
<reference evidence="2" key="1">
    <citation type="journal article" date="2023" name="G3 (Bethesda)">
        <title>Genome assembly and association tests identify interacting loci associated with vigor, precocity, and sex in interspecific pistachio rootstocks.</title>
        <authorList>
            <person name="Palmer W."/>
            <person name="Jacygrad E."/>
            <person name="Sagayaradj S."/>
            <person name="Cavanaugh K."/>
            <person name="Han R."/>
            <person name="Bertier L."/>
            <person name="Beede B."/>
            <person name="Kafkas S."/>
            <person name="Golino D."/>
            <person name="Preece J."/>
            <person name="Michelmore R."/>
        </authorList>
    </citation>
    <scope>NUCLEOTIDE SEQUENCE [LARGE SCALE GENOMIC DNA]</scope>
</reference>
<comment type="caution">
    <text evidence="1">The sequence shown here is derived from an EMBL/GenBank/DDBJ whole genome shotgun (WGS) entry which is preliminary data.</text>
</comment>